<dbReference type="OrthoDB" id="1450963at2"/>
<feature type="compositionally biased region" description="Basic and acidic residues" evidence="1">
    <location>
        <begin position="133"/>
        <end position="146"/>
    </location>
</feature>
<organism evidence="3 4">
    <name type="scientific">Oceanihabitans sediminis</name>
    <dbReference type="NCBI Taxonomy" id="1812012"/>
    <lineage>
        <taxon>Bacteria</taxon>
        <taxon>Pseudomonadati</taxon>
        <taxon>Bacteroidota</taxon>
        <taxon>Flavobacteriia</taxon>
        <taxon>Flavobacteriales</taxon>
        <taxon>Flavobacteriaceae</taxon>
        <taxon>Oceanihabitans</taxon>
    </lineage>
</organism>
<gene>
    <name evidence="3" type="ORF">DU428_03920</name>
</gene>
<evidence type="ECO:0000313" key="4">
    <source>
        <dbReference type="Proteomes" id="UP000252249"/>
    </source>
</evidence>
<dbReference type="EMBL" id="QPIG01000001">
    <property type="protein sequence ID" value="RCU58534.1"/>
    <property type="molecule type" value="Genomic_DNA"/>
</dbReference>
<dbReference type="AlphaFoldDB" id="A0A368P8V2"/>
<evidence type="ECO:0008006" key="5">
    <source>
        <dbReference type="Google" id="ProtNLM"/>
    </source>
</evidence>
<evidence type="ECO:0000256" key="1">
    <source>
        <dbReference type="SAM" id="MobiDB-lite"/>
    </source>
</evidence>
<feature type="chain" id="PRO_5017049957" description="DUF1682 domain-containing protein" evidence="2">
    <location>
        <begin position="22"/>
        <end position="183"/>
    </location>
</feature>
<dbReference type="Proteomes" id="UP000252249">
    <property type="component" value="Unassembled WGS sequence"/>
</dbReference>
<keyword evidence="2" id="KW-0732">Signal</keyword>
<accession>A0A368P8V2</accession>
<feature type="region of interest" description="Disordered" evidence="1">
    <location>
        <begin position="118"/>
        <end position="159"/>
    </location>
</feature>
<keyword evidence="4" id="KW-1185">Reference proteome</keyword>
<protein>
    <recommendedName>
        <fullName evidence="5">DUF1682 domain-containing protein</fullName>
    </recommendedName>
</protein>
<sequence>MHTKKYILSSLLFVATAFGFAQQIVLEDVTYEVKNEIILKEGVDVTNELTEEQKMQIFSKKSEIQQIEVEKAKQLEALEKEKQQAIKRAEKEEKERQKALKKQEKELKKAVKKQKQLEKALKKKEKAQNRLARAKDKLARSEAKYEKLKKRGKLSPKDEAKWLKRIEGYNEDVRKANRNLSRS</sequence>
<dbReference type="RefSeq" id="WP_113965842.1">
    <property type="nucleotide sequence ID" value="NZ_JAWVXR010000001.1"/>
</dbReference>
<feature type="signal peptide" evidence="2">
    <location>
        <begin position="1"/>
        <end position="21"/>
    </location>
</feature>
<name>A0A368P8V2_9FLAO</name>
<proteinExistence type="predicted"/>
<evidence type="ECO:0000313" key="3">
    <source>
        <dbReference type="EMBL" id="RCU58534.1"/>
    </source>
</evidence>
<evidence type="ECO:0000256" key="2">
    <source>
        <dbReference type="SAM" id="SignalP"/>
    </source>
</evidence>
<reference evidence="3 4" key="1">
    <citation type="submission" date="2018-07" db="EMBL/GenBank/DDBJ databases">
        <title>Oceanihabitans testaceum sp. nov., isolated from marine sediment.</title>
        <authorList>
            <person name="Li C.-M."/>
        </authorList>
    </citation>
    <scope>NUCLEOTIDE SEQUENCE [LARGE SCALE GENOMIC DNA]</scope>
    <source>
        <strain evidence="3 4">S9-10</strain>
    </source>
</reference>
<comment type="caution">
    <text evidence="3">The sequence shown here is derived from an EMBL/GenBank/DDBJ whole genome shotgun (WGS) entry which is preliminary data.</text>
</comment>